<name>A0A327QGA7_9BACT</name>
<feature type="domain" description="Response regulatory" evidence="2">
    <location>
        <begin position="4"/>
        <end position="115"/>
    </location>
</feature>
<dbReference type="SMART" id="SM00850">
    <property type="entry name" value="LytTR"/>
    <property type="match status" value="1"/>
</dbReference>
<evidence type="ECO:0000259" key="2">
    <source>
        <dbReference type="PROSITE" id="PS50110"/>
    </source>
</evidence>
<dbReference type="PANTHER" id="PTHR45526">
    <property type="entry name" value="TRANSCRIPTIONAL REGULATORY PROTEIN DPIA"/>
    <property type="match status" value="1"/>
</dbReference>
<dbReference type="FunFam" id="3.40.50.2300:FF:000051">
    <property type="entry name" value="Two-component response regulator yehT"/>
    <property type="match status" value="1"/>
</dbReference>
<gene>
    <name evidence="4" type="ORF">LX64_03365</name>
</gene>
<keyword evidence="5" id="KW-1185">Reference proteome</keyword>
<feature type="modified residue" description="4-aspartylphosphate" evidence="1">
    <location>
        <position position="55"/>
    </location>
</feature>
<dbReference type="RefSeq" id="WP_111598801.1">
    <property type="nucleotide sequence ID" value="NZ_QLLL01000006.1"/>
</dbReference>
<dbReference type="SMART" id="SM00448">
    <property type="entry name" value="REC"/>
    <property type="match status" value="1"/>
</dbReference>
<dbReference type="EMBL" id="QLLL01000006">
    <property type="protein sequence ID" value="RAJ02353.1"/>
    <property type="molecule type" value="Genomic_DNA"/>
</dbReference>
<dbReference type="Gene3D" id="3.40.50.2300">
    <property type="match status" value="1"/>
</dbReference>
<feature type="domain" description="HTH LytTR-type" evidence="3">
    <location>
        <begin position="138"/>
        <end position="206"/>
    </location>
</feature>
<comment type="caution">
    <text evidence="4">The sequence shown here is derived from an EMBL/GenBank/DDBJ whole genome shotgun (WGS) entry which is preliminary data.</text>
</comment>
<evidence type="ECO:0000259" key="3">
    <source>
        <dbReference type="PROSITE" id="PS50930"/>
    </source>
</evidence>
<dbReference type="SUPFAM" id="SSF52172">
    <property type="entry name" value="CheY-like"/>
    <property type="match status" value="1"/>
</dbReference>
<dbReference type="GO" id="GO:0003677">
    <property type="term" value="F:DNA binding"/>
    <property type="evidence" value="ECO:0007669"/>
    <property type="project" value="InterPro"/>
</dbReference>
<evidence type="ECO:0000256" key="1">
    <source>
        <dbReference type="PROSITE-ProRule" id="PRU00169"/>
    </source>
</evidence>
<dbReference type="GO" id="GO:0000156">
    <property type="term" value="F:phosphorelay response regulator activity"/>
    <property type="evidence" value="ECO:0007669"/>
    <property type="project" value="TreeGrafter"/>
</dbReference>
<dbReference type="InterPro" id="IPR011006">
    <property type="entry name" value="CheY-like_superfamily"/>
</dbReference>
<proteinExistence type="predicted"/>
<dbReference type="InterPro" id="IPR051271">
    <property type="entry name" value="2C-system_Tx_regulators"/>
</dbReference>
<keyword evidence="1" id="KW-0597">Phosphoprotein</keyword>
<sequence length="239" mass="27704">MKIKCLIVDDEPLAIALMQNHIGQLSTLEIVGTCSNALQASQELRNKQVDLLFLDIKMPQITGIEFLKTLRQAPAVIFTTAYREYALEGYELDVVDYLLKPITFERFFKAIERYYSRYSPKETVNSAQQTIAPQEDFIFIKTGNKFNKIFTNDILYIESVKDYVVLHRADGTTFTAKYKIGDMEEEVKDKRFLRIHRSFIVNITKVTAFTLQDVEIGRQELPIGQSYKEFVYKILKEGK</sequence>
<dbReference type="InterPro" id="IPR007492">
    <property type="entry name" value="LytTR_DNA-bd_dom"/>
</dbReference>
<dbReference type="AlphaFoldDB" id="A0A327QGA7"/>
<evidence type="ECO:0000313" key="5">
    <source>
        <dbReference type="Proteomes" id="UP000249547"/>
    </source>
</evidence>
<dbReference type="PROSITE" id="PS50930">
    <property type="entry name" value="HTH_LYTTR"/>
    <property type="match status" value="1"/>
</dbReference>
<dbReference type="PROSITE" id="PS50110">
    <property type="entry name" value="RESPONSE_REGULATORY"/>
    <property type="match status" value="1"/>
</dbReference>
<reference evidence="4 5" key="1">
    <citation type="submission" date="2018-06" db="EMBL/GenBank/DDBJ databases">
        <title>Genomic Encyclopedia of Archaeal and Bacterial Type Strains, Phase II (KMG-II): from individual species to whole genera.</title>
        <authorList>
            <person name="Goeker M."/>
        </authorList>
    </citation>
    <scope>NUCLEOTIDE SEQUENCE [LARGE SCALE GENOMIC DNA]</scope>
    <source>
        <strain evidence="4 5">DSM 23857</strain>
    </source>
</reference>
<dbReference type="InterPro" id="IPR001789">
    <property type="entry name" value="Sig_transdc_resp-reg_receiver"/>
</dbReference>
<dbReference type="PANTHER" id="PTHR45526:SF1">
    <property type="entry name" value="TRANSCRIPTIONAL REGULATORY PROTEIN DCUR-RELATED"/>
    <property type="match status" value="1"/>
</dbReference>
<dbReference type="Pfam" id="PF04397">
    <property type="entry name" value="LytTR"/>
    <property type="match status" value="1"/>
</dbReference>
<evidence type="ECO:0000313" key="4">
    <source>
        <dbReference type="EMBL" id="RAJ02353.1"/>
    </source>
</evidence>
<dbReference type="Proteomes" id="UP000249547">
    <property type="component" value="Unassembled WGS sequence"/>
</dbReference>
<organism evidence="4 5">
    <name type="scientific">Chitinophaga skermanii</name>
    <dbReference type="NCBI Taxonomy" id="331697"/>
    <lineage>
        <taxon>Bacteria</taxon>
        <taxon>Pseudomonadati</taxon>
        <taxon>Bacteroidota</taxon>
        <taxon>Chitinophagia</taxon>
        <taxon>Chitinophagales</taxon>
        <taxon>Chitinophagaceae</taxon>
        <taxon>Chitinophaga</taxon>
    </lineage>
</organism>
<dbReference type="Gene3D" id="2.40.50.1020">
    <property type="entry name" value="LytTr DNA-binding domain"/>
    <property type="match status" value="1"/>
</dbReference>
<dbReference type="Pfam" id="PF00072">
    <property type="entry name" value="Response_reg"/>
    <property type="match status" value="1"/>
</dbReference>
<accession>A0A327QGA7</accession>
<dbReference type="OrthoDB" id="1646880at2"/>
<protein>
    <submittedName>
        <fullName evidence="4">LytTR family two component transcriptional regulator</fullName>
    </submittedName>
</protein>